<evidence type="ECO:0000256" key="3">
    <source>
        <dbReference type="ARBA" id="ARBA00009595"/>
    </source>
</evidence>
<keyword evidence="6 11" id="KW-0378">Hydrolase</keyword>
<keyword evidence="7" id="KW-0460">Magnesium</keyword>
<gene>
    <name evidence="11" type="ORF">ABID41_001298</name>
</gene>
<dbReference type="InterPro" id="IPR020084">
    <property type="entry name" value="NUDIX_hydrolase_CS"/>
</dbReference>
<dbReference type="Gene3D" id="3.90.79.20">
    <property type="match status" value="1"/>
</dbReference>
<dbReference type="Pfam" id="PF09297">
    <property type="entry name" value="Zn_ribbon_NUD"/>
    <property type="match status" value="1"/>
</dbReference>
<dbReference type="PROSITE" id="PS00893">
    <property type="entry name" value="NUDIX_BOX"/>
    <property type="match status" value="1"/>
</dbReference>
<keyword evidence="8" id="KW-0520">NAD</keyword>
<evidence type="ECO:0000256" key="9">
    <source>
        <dbReference type="ARBA" id="ARBA00023679"/>
    </source>
</evidence>
<dbReference type="Gene3D" id="3.90.79.10">
    <property type="entry name" value="Nucleoside Triphosphate Pyrophosphohydrolase"/>
    <property type="match status" value="1"/>
</dbReference>
<dbReference type="InterPro" id="IPR015375">
    <property type="entry name" value="NADH_PPase-like_N"/>
</dbReference>
<evidence type="ECO:0000256" key="8">
    <source>
        <dbReference type="ARBA" id="ARBA00023027"/>
    </source>
</evidence>
<dbReference type="PROSITE" id="PS51462">
    <property type="entry name" value="NUDIX"/>
    <property type="match status" value="1"/>
</dbReference>
<dbReference type="EMBL" id="JBEPLU010000001">
    <property type="protein sequence ID" value="MET3526203.1"/>
    <property type="molecule type" value="Genomic_DNA"/>
</dbReference>
<reference evidence="11 12" key="1">
    <citation type="submission" date="2024-06" db="EMBL/GenBank/DDBJ databases">
        <title>Genomic Encyclopedia of Type Strains, Phase IV (KMG-IV): sequencing the most valuable type-strain genomes for metagenomic binning, comparative biology and taxonomic classification.</title>
        <authorList>
            <person name="Goeker M."/>
        </authorList>
    </citation>
    <scope>NUCLEOTIDE SEQUENCE [LARGE SCALE GENOMIC DNA]</scope>
    <source>
        <strain evidence="11 12">DSM 17809</strain>
    </source>
</reference>
<dbReference type="Proteomes" id="UP001549110">
    <property type="component" value="Unassembled WGS sequence"/>
</dbReference>
<dbReference type="GO" id="GO:0016787">
    <property type="term" value="F:hydrolase activity"/>
    <property type="evidence" value="ECO:0007669"/>
    <property type="project" value="UniProtKB-KW"/>
</dbReference>
<dbReference type="RefSeq" id="WP_331930813.1">
    <property type="nucleotide sequence ID" value="NZ_JBEPLU010000001.1"/>
</dbReference>
<dbReference type="PANTHER" id="PTHR42904">
    <property type="entry name" value="NUDIX HYDROLASE, NUDC SUBFAMILY"/>
    <property type="match status" value="1"/>
</dbReference>
<evidence type="ECO:0000256" key="4">
    <source>
        <dbReference type="ARBA" id="ARBA00012381"/>
    </source>
</evidence>
<comment type="catalytic activity">
    <reaction evidence="9">
        <text>a 5'-end NAD(+)-phospho-ribonucleoside in mRNA + H2O = a 5'-end phospho-adenosine-phospho-ribonucleoside in mRNA + beta-nicotinamide D-ribonucleotide + 2 H(+)</text>
        <dbReference type="Rhea" id="RHEA:60876"/>
        <dbReference type="Rhea" id="RHEA-COMP:15698"/>
        <dbReference type="Rhea" id="RHEA-COMP:15719"/>
        <dbReference type="ChEBI" id="CHEBI:14649"/>
        <dbReference type="ChEBI" id="CHEBI:15377"/>
        <dbReference type="ChEBI" id="CHEBI:15378"/>
        <dbReference type="ChEBI" id="CHEBI:144029"/>
        <dbReference type="ChEBI" id="CHEBI:144051"/>
    </reaction>
    <physiologicalReaction direction="left-to-right" evidence="9">
        <dbReference type="Rhea" id="RHEA:60877"/>
    </physiologicalReaction>
</comment>
<dbReference type="NCBIfam" id="NF001299">
    <property type="entry name" value="PRK00241.1"/>
    <property type="match status" value="1"/>
</dbReference>
<dbReference type="EC" id="3.6.1.22" evidence="4"/>
<keyword evidence="5" id="KW-0479">Metal-binding</keyword>
<dbReference type="InterPro" id="IPR049734">
    <property type="entry name" value="NudC-like_C"/>
</dbReference>
<evidence type="ECO:0000256" key="6">
    <source>
        <dbReference type="ARBA" id="ARBA00022801"/>
    </source>
</evidence>
<evidence type="ECO:0000256" key="7">
    <source>
        <dbReference type="ARBA" id="ARBA00022842"/>
    </source>
</evidence>
<evidence type="ECO:0000313" key="11">
    <source>
        <dbReference type="EMBL" id="MET3526203.1"/>
    </source>
</evidence>
<dbReference type="InterPro" id="IPR015797">
    <property type="entry name" value="NUDIX_hydrolase-like_dom_sf"/>
</dbReference>
<comment type="caution">
    <text evidence="11">The sequence shown here is derived from an EMBL/GenBank/DDBJ whole genome shotgun (WGS) entry which is preliminary data.</text>
</comment>
<evidence type="ECO:0000256" key="5">
    <source>
        <dbReference type="ARBA" id="ARBA00022723"/>
    </source>
</evidence>
<dbReference type="CDD" id="cd03429">
    <property type="entry name" value="NUDIX_NADH_pyrophosphatase_Nudt13"/>
    <property type="match status" value="1"/>
</dbReference>
<accession>A0ABV2EGP7</accession>
<comment type="similarity">
    <text evidence="3">Belongs to the Nudix hydrolase family. NudC subfamily.</text>
</comment>
<sequence length="309" mass="34056">MALSRYQNTFAGNPLNRASERRGDVSWLTEKLLAQDSLAIALWNGQPFVEKSPDGGVQIAYLPSRMAEDLSGGPERLLFMGLWQETAVFAVDLEGGMDPADGPLAGLGRFEDLRGLALKLPAADAAIMATAKSMFEWRRRHRHCPSCGEHTDVVDGGWKRACPSCKAEHFPRTDPVVIMLALHGDRCMLGRQEAWPKGMFSALAGFLEPGESIEEACARELEEEAGLKTLSVSYHSTQPWPYPSSLMIGLMAQVETDEATPDQTELSEVRWFTRQETRDLLAGKLEGTFVPGPLAIAHQLIKTWAESED</sequence>
<dbReference type="PANTHER" id="PTHR42904:SF6">
    <property type="entry name" value="NAD-CAPPED RNA HYDROLASE NUDT12"/>
    <property type="match status" value="1"/>
</dbReference>
<evidence type="ECO:0000313" key="12">
    <source>
        <dbReference type="Proteomes" id="UP001549110"/>
    </source>
</evidence>
<evidence type="ECO:0000259" key="10">
    <source>
        <dbReference type="PROSITE" id="PS51462"/>
    </source>
</evidence>
<comment type="cofactor">
    <cofactor evidence="2">
        <name>Zn(2+)</name>
        <dbReference type="ChEBI" id="CHEBI:29105"/>
    </cofactor>
</comment>
<dbReference type="InterPro" id="IPR050241">
    <property type="entry name" value="NAD-cap_RNA_hydrolase_NudC"/>
</dbReference>
<dbReference type="SUPFAM" id="SSF55811">
    <property type="entry name" value="Nudix"/>
    <property type="match status" value="1"/>
</dbReference>
<comment type="cofactor">
    <cofactor evidence="1">
        <name>Mg(2+)</name>
        <dbReference type="ChEBI" id="CHEBI:18420"/>
    </cofactor>
</comment>
<dbReference type="InterPro" id="IPR015376">
    <property type="entry name" value="Znr_NADH_PPase"/>
</dbReference>
<evidence type="ECO:0000256" key="1">
    <source>
        <dbReference type="ARBA" id="ARBA00001946"/>
    </source>
</evidence>
<organism evidence="11 12">
    <name type="scientific">Phenylobacterium koreense</name>
    <dbReference type="NCBI Taxonomy" id="266125"/>
    <lineage>
        <taxon>Bacteria</taxon>
        <taxon>Pseudomonadati</taxon>
        <taxon>Pseudomonadota</taxon>
        <taxon>Alphaproteobacteria</taxon>
        <taxon>Caulobacterales</taxon>
        <taxon>Caulobacteraceae</taxon>
        <taxon>Phenylobacterium</taxon>
    </lineage>
</organism>
<dbReference type="Pfam" id="PF09296">
    <property type="entry name" value="NUDIX-like"/>
    <property type="match status" value="1"/>
</dbReference>
<name>A0ABV2EGP7_9CAUL</name>
<protein>
    <recommendedName>
        <fullName evidence="4">NAD(+) diphosphatase</fullName>
        <ecNumber evidence="4">3.6.1.22</ecNumber>
    </recommendedName>
</protein>
<keyword evidence="12" id="KW-1185">Reference proteome</keyword>
<evidence type="ECO:0000256" key="2">
    <source>
        <dbReference type="ARBA" id="ARBA00001947"/>
    </source>
</evidence>
<feature type="domain" description="Nudix hydrolase" evidence="10">
    <location>
        <begin position="171"/>
        <end position="295"/>
    </location>
</feature>
<proteinExistence type="inferred from homology"/>
<dbReference type="Pfam" id="PF00293">
    <property type="entry name" value="NUDIX"/>
    <property type="match status" value="1"/>
</dbReference>
<dbReference type="InterPro" id="IPR000086">
    <property type="entry name" value="NUDIX_hydrolase_dom"/>
</dbReference>